<evidence type="ECO:0000256" key="5">
    <source>
        <dbReference type="SAM" id="SignalP"/>
    </source>
</evidence>
<dbReference type="GO" id="GO:1904680">
    <property type="term" value="F:peptide transmembrane transporter activity"/>
    <property type="evidence" value="ECO:0007669"/>
    <property type="project" value="TreeGrafter"/>
</dbReference>
<evidence type="ECO:0000259" key="6">
    <source>
        <dbReference type="Pfam" id="PF00496"/>
    </source>
</evidence>
<gene>
    <name evidence="7" type="ORF">LARV_01417</name>
</gene>
<keyword evidence="8" id="KW-1185">Reference proteome</keyword>
<reference evidence="7" key="1">
    <citation type="submission" date="2015-07" db="EMBL/GenBank/DDBJ databases">
        <title>Draft Genome Sequences of Anaerolinea thermolimosa IMO-1, Bellilinea caldifistulae GOMI-1, Leptolinea tardivitalis YMTK-2, Levilinea saccharolytica KIBI-1,Longilinea arvoryzae KOME-1, Previously Described as Members of the Anaerolineaceae (Chloroflexi).</title>
        <authorList>
            <person name="Sekiguchi Y."/>
            <person name="Ohashi A."/>
            <person name="Matsuura N."/>
            <person name="Tourlousse M.D."/>
        </authorList>
    </citation>
    <scope>NUCLEOTIDE SEQUENCE [LARGE SCALE GENOMIC DNA]</scope>
    <source>
        <strain evidence="7">KOME-1</strain>
    </source>
</reference>
<dbReference type="GO" id="GO:0015833">
    <property type="term" value="P:peptide transport"/>
    <property type="evidence" value="ECO:0007669"/>
    <property type="project" value="TreeGrafter"/>
</dbReference>
<dbReference type="Gene3D" id="3.40.190.10">
    <property type="entry name" value="Periplasmic binding protein-like II"/>
    <property type="match status" value="1"/>
</dbReference>
<name>A0A0S7B8T5_9CHLR</name>
<comment type="similarity">
    <text evidence="2">Belongs to the bacterial solute-binding protein 5 family.</text>
</comment>
<organism evidence="7">
    <name type="scientific">Longilinea arvoryzae</name>
    <dbReference type="NCBI Taxonomy" id="360412"/>
    <lineage>
        <taxon>Bacteria</taxon>
        <taxon>Bacillati</taxon>
        <taxon>Chloroflexota</taxon>
        <taxon>Anaerolineae</taxon>
        <taxon>Anaerolineales</taxon>
        <taxon>Anaerolineaceae</taxon>
        <taxon>Longilinea</taxon>
    </lineage>
</organism>
<feature type="chain" id="PRO_5006632847" evidence="5">
    <location>
        <begin position="31"/>
        <end position="270"/>
    </location>
</feature>
<dbReference type="EMBL" id="DF967972">
    <property type="protein sequence ID" value="GAP13662.1"/>
    <property type="molecule type" value="Genomic_DNA"/>
</dbReference>
<evidence type="ECO:0000256" key="2">
    <source>
        <dbReference type="ARBA" id="ARBA00005695"/>
    </source>
</evidence>
<dbReference type="PANTHER" id="PTHR30290">
    <property type="entry name" value="PERIPLASMIC BINDING COMPONENT OF ABC TRANSPORTER"/>
    <property type="match status" value="1"/>
</dbReference>
<dbReference type="Proteomes" id="UP000055060">
    <property type="component" value="Unassembled WGS sequence"/>
</dbReference>
<keyword evidence="3" id="KW-0813">Transport</keyword>
<dbReference type="SUPFAM" id="SSF53850">
    <property type="entry name" value="Periplasmic binding protein-like II"/>
    <property type="match status" value="1"/>
</dbReference>
<dbReference type="InterPro" id="IPR039424">
    <property type="entry name" value="SBP_5"/>
</dbReference>
<proteinExistence type="inferred from homology"/>
<keyword evidence="4 5" id="KW-0732">Signal</keyword>
<dbReference type="RefSeq" id="WP_075072984.1">
    <property type="nucleotide sequence ID" value="NZ_DF967972.1"/>
</dbReference>
<feature type="signal peptide" evidence="5">
    <location>
        <begin position="1"/>
        <end position="30"/>
    </location>
</feature>
<dbReference type="PROSITE" id="PS51257">
    <property type="entry name" value="PROKAR_LIPOPROTEIN"/>
    <property type="match status" value="1"/>
</dbReference>
<dbReference type="InterPro" id="IPR000914">
    <property type="entry name" value="SBP_5_dom"/>
</dbReference>
<comment type="subcellular location">
    <subcellularLocation>
        <location evidence="1">Cell envelope</location>
    </subcellularLocation>
</comment>
<dbReference type="Gene3D" id="3.90.76.10">
    <property type="entry name" value="Dipeptide-binding Protein, Domain 1"/>
    <property type="match status" value="1"/>
</dbReference>
<dbReference type="GO" id="GO:0030313">
    <property type="term" value="C:cell envelope"/>
    <property type="evidence" value="ECO:0007669"/>
    <property type="project" value="UniProtKB-SubCell"/>
</dbReference>
<evidence type="ECO:0000313" key="8">
    <source>
        <dbReference type="Proteomes" id="UP000055060"/>
    </source>
</evidence>
<evidence type="ECO:0000313" key="7">
    <source>
        <dbReference type="EMBL" id="GAP13662.1"/>
    </source>
</evidence>
<sequence length="270" mass="29044">MKTTVKYFQPLLVLGLIFVLLTGCQSQTTASPAESALPTSQKMATVPASSTIAPESTSGQELISADLLLDPALAQDADSLKICQDLYEGLVRLDANGKPAAGLAESWVISDDQLDYIFTLRTGMTFSDGTPITPDVVVANFNRWFDPQNALHKGDFSAWKTVFLGFLGEKDSNDLPISPVDGIQKVDQDTVLVHLNRPMPEMLASLAQPAFAILNSDALAGGTYGSKESTIISSGLYVVKAWTDEGLQLGPNAKYWGEAPQAELNFGWNK</sequence>
<dbReference type="STRING" id="360412.LARV_01417"/>
<protein>
    <submittedName>
        <fullName evidence="7">Bacterial extracellular solute-binding proteins, family 5 Middle</fullName>
    </submittedName>
</protein>
<feature type="domain" description="Solute-binding protein family 5" evidence="6">
    <location>
        <begin position="99"/>
        <end position="261"/>
    </location>
</feature>
<dbReference type="AlphaFoldDB" id="A0A0S7B8T5"/>
<dbReference type="PANTHER" id="PTHR30290:SF10">
    <property type="entry name" value="PERIPLASMIC OLIGOPEPTIDE-BINDING PROTEIN-RELATED"/>
    <property type="match status" value="1"/>
</dbReference>
<evidence type="ECO:0000256" key="1">
    <source>
        <dbReference type="ARBA" id="ARBA00004196"/>
    </source>
</evidence>
<accession>A0A0S7B8T5</accession>
<dbReference type="OrthoDB" id="9783874at2"/>
<dbReference type="Pfam" id="PF00496">
    <property type="entry name" value="SBP_bac_5"/>
    <property type="match status" value="1"/>
</dbReference>
<evidence type="ECO:0000256" key="4">
    <source>
        <dbReference type="ARBA" id="ARBA00022729"/>
    </source>
</evidence>
<evidence type="ECO:0000256" key="3">
    <source>
        <dbReference type="ARBA" id="ARBA00022448"/>
    </source>
</evidence>